<dbReference type="EMBL" id="CM023470">
    <property type="protein sequence ID" value="KAH7979528.1"/>
    <property type="molecule type" value="Genomic_DNA"/>
</dbReference>
<comment type="caution">
    <text evidence="1">The sequence shown here is derived from an EMBL/GenBank/DDBJ whole genome shotgun (WGS) entry which is preliminary data.</text>
</comment>
<evidence type="ECO:0000313" key="1">
    <source>
        <dbReference type="EMBL" id="KAH7979528.1"/>
    </source>
</evidence>
<dbReference type="Proteomes" id="UP000821865">
    <property type="component" value="Chromosome 1"/>
</dbReference>
<evidence type="ECO:0000313" key="2">
    <source>
        <dbReference type="Proteomes" id="UP000821865"/>
    </source>
</evidence>
<protein>
    <submittedName>
        <fullName evidence="1">Uncharacterized protein</fullName>
    </submittedName>
</protein>
<keyword evidence="2" id="KW-1185">Reference proteome</keyword>
<name>A0ACB8DZ21_DERSI</name>
<organism evidence="1 2">
    <name type="scientific">Dermacentor silvarum</name>
    <name type="common">Tick</name>
    <dbReference type="NCBI Taxonomy" id="543639"/>
    <lineage>
        <taxon>Eukaryota</taxon>
        <taxon>Metazoa</taxon>
        <taxon>Ecdysozoa</taxon>
        <taxon>Arthropoda</taxon>
        <taxon>Chelicerata</taxon>
        <taxon>Arachnida</taxon>
        <taxon>Acari</taxon>
        <taxon>Parasitiformes</taxon>
        <taxon>Ixodida</taxon>
        <taxon>Ixodoidea</taxon>
        <taxon>Ixodidae</taxon>
        <taxon>Rhipicephalinae</taxon>
        <taxon>Dermacentor</taxon>
    </lineage>
</organism>
<gene>
    <name evidence="1" type="ORF">HPB49_009758</name>
</gene>
<proteinExistence type="predicted"/>
<reference evidence="1" key="1">
    <citation type="submission" date="2020-05" db="EMBL/GenBank/DDBJ databases">
        <title>Large-scale comparative analyses of tick genomes elucidate their genetic diversity and vector capacities.</title>
        <authorList>
            <person name="Jia N."/>
            <person name="Wang J."/>
            <person name="Shi W."/>
            <person name="Du L."/>
            <person name="Sun Y."/>
            <person name="Zhan W."/>
            <person name="Jiang J."/>
            <person name="Wang Q."/>
            <person name="Zhang B."/>
            <person name="Ji P."/>
            <person name="Sakyi L.B."/>
            <person name="Cui X."/>
            <person name="Yuan T."/>
            <person name="Jiang B."/>
            <person name="Yang W."/>
            <person name="Lam T.T.-Y."/>
            <person name="Chang Q."/>
            <person name="Ding S."/>
            <person name="Wang X."/>
            <person name="Zhu J."/>
            <person name="Ruan X."/>
            <person name="Zhao L."/>
            <person name="Wei J."/>
            <person name="Que T."/>
            <person name="Du C."/>
            <person name="Cheng J."/>
            <person name="Dai P."/>
            <person name="Han X."/>
            <person name="Huang E."/>
            <person name="Gao Y."/>
            <person name="Liu J."/>
            <person name="Shao H."/>
            <person name="Ye R."/>
            <person name="Li L."/>
            <person name="Wei W."/>
            <person name="Wang X."/>
            <person name="Wang C."/>
            <person name="Yang T."/>
            <person name="Huo Q."/>
            <person name="Li W."/>
            <person name="Guo W."/>
            <person name="Chen H."/>
            <person name="Zhou L."/>
            <person name="Ni X."/>
            <person name="Tian J."/>
            <person name="Zhou Y."/>
            <person name="Sheng Y."/>
            <person name="Liu T."/>
            <person name="Pan Y."/>
            <person name="Xia L."/>
            <person name="Li J."/>
            <person name="Zhao F."/>
            <person name="Cao W."/>
        </authorList>
    </citation>
    <scope>NUCLEOTIDE SEQUENCE</scope>
    <source>
        <strain evidence="1">Dsil-2018</strain>
    </source>
</reference>
<sequence>MVVAVTRTLGFSFRLTSLLPLGAIPGSVAGTFLCQAMGRRFTLLVSALAYMAGYSVIFAANSSLFFLAGRFMTGVATGIVSLCVPAYVTEVALPRHRGTLVDNECQAIDQLFAILPTPASNFLLAVHVYLLQQLSGISMVILNAHSVFSAPGVFVSASTTFVIIASLQVTVTMCTVSIMAVVGRRRLLTISSVVCVLAMFAFGAFHNAKATGDSLSQRLPNVFLGVFIIGYSVGLGPVVWTLGAELVPCRESGVFLGAATALNWTCALVVTCVSHALVETRLFSALAWFFSLTTLVGTLLTSVFLPETRGQTLEQILIGPLYEPHEEQVSRHLQSGRKL</sequence>
<accession>A0ACB8DZ21</accession>